<proteinExistence type="inferred from homology"/>
<dbReference type="UniPathway" id="UPA00988"/>
<sequence length="536" mass="61463">MSGDNFLKAAAELAQYMITCYEKKITPDLQREKLRIARELELSRGLSTSEIIDAIPSNYRDRILPYIRKKPVRTASGVAVIAFMCKPHRCPHVEQSGYPCSYCPGGPDSDFDYSSQSYTGYEPTSMRAIRSRYDPFSQVRCRISQLQSIGHSAVKLELILMGGTFLYLDRDYRNWFIINMYAGVTGHIAHTVAEATSYAECSTARAVALTIETRPDYCFAPHIDDMLSYGCTRVEIGLQSVWPDVLKYVGRGHDHKDVMRSFRDCRRSGLKVCAHMMPDLPLTDFERDLDGFIELFENPLWRPDGLKLYPTLVMRGTKLYDQWKTREYRPLDPDVLITLIAEILRVVPPWVRVFRVQRDVPMTLVSAGVENGNLRTLAMDRLIERGGKCRDVRAREVGITEIREKIRPSNVELVRRDFAADTGWETVLSYEDVEQDILIGLVRLRAPGETFRDELQGASLVRELHVYGQVVPIEQKDLSRWQHKGYGTQLMLEAERITREEHGSKRLAVISGIGVRDYYRKLGYRLEGGYMVKDFD</sequence>
<dbReference type="SFLD" id="SFLDG01086">
    <property type="entry name" value="elongater_protein-like"/>
    <property type="match status" value="1"/>
</dbReference>
<dbReference type="InterPro" id="IPR007197">
    <property type="entry name" value="rSAM"/>
</dbReference>
<dbReference type="Pfam" id="PF04055">
    <property type="entry name" value="Radical_SAM"/>
    <property type="match status" value="1"/>
</dbReference>
<feature type="binding site" evidence="16">
    <location>
        <position position="100"/>
    </location>
    <ligand>
        <name>[4Fe-4S] cluster</name>
        <dbReference type="ChEBI" id="CHEBI:49883"/>
        <note>4Fe-4S-S-AdoMet</note>
    </ligand>
</feature>
<feature type="domain" description="Radical SAM core" evidence="18">
    <location>
        <begin position="73"/>
        <end position="349"/>
    </location>
</feature>
<evidence type="ECO:0000256" key="3">
    <source>
        <dbReference type="ARBA" id="ARBA00020266"/>
    </source>
</evidence>
<dbReference type="GO" id="GO:0005634">
    <property type="term" value="C:nucleus"/>
    <property type="evidence" value="ECO:0007669"/>
    <property type="project" value="TreeGrafter"/>
</dbReference>
<dbReference type="InterPro" id="IPR034687">
    <property type="entry name" value="ELP3-like"/>
</dbReference>
<dbReference type="GO" id="GO:0005737">
    <property type="term" value="C:cytoplasm"/>
    <property type="evidence" value="ECO:0007669"/>
    <property type="project" value="TreeGrafter"/>
</dbReference>
<reference evidence="19" key="1">
    <citation type="submission" date="2016-10" db="EMBL/GenBank/DDBJ databases">
        <authorList>
            <person name="Benchimol M."/>
            <person name="Almeida L.G."/>
            <person name="Vasconcelos A.T."/>
            <person name="Perreira-Neves A."/>
            <person name="Rosa I.A."/>
            <person name="Tasca T."/>
            <person name="Bogo M.R."/>
            <person name="de Souza W."/>
        </authorList>
    </citation>
    <scope>NUCLEOTIDE SEQUENCE [LARGE SCALE GENOMIC DNA]</scope>
    <source>
        <strain evidence="19">K</strain>
    </source>
</reference>
<dbReference type="Proteomes" id="UP000179807">
    <property type="component" value="Unassembled WGS sequence"/>
</dbReference>
<keyword evidence="6 15" id="KW-0808">Transferase</keyword>
<keyword evidence="13 15" id="KW-0012">Acyltransferase</keyword>
<evidence type="ECO:0000256" key="2">
    <source>
        <dbReference type="ARBA" id="ARBA00005494"/>
    </source>
</evidence>
<name>A0A1J4JRG4_9EUKA</name>
<keyword evidence="10" id="KW-0694">RNA-binding</keyword>
<organism evidence="19 20">
    <name type="scientific">Tritrichomonas foetus</name>
    <dbReference type="NCBI Taxonomy" id="1144522"/>
    <lineage>
        <taxon>Eukaryota</taxon>
        <taxon>Metamonada</taxon>
        <taxon>Parabasalia</taxon>
        <taxon>Tritrichomonadida</taxon>
        <taxon>Tritrichomonadidae</taxon>
        <taxon>Tritrichomonas</taxon>
    </lineage>
</organism>
<comment type="catalytic activity">
    <reaction evidence="14">
        <text>uridine(34) in tRNA + acetyl-CoA + S-adenosyl-L-methionine + H2O = 5-(carboxymethyl)uridine(34) in tRNA + 5'-deoxyadenosine + L-methionine + CoA + 2 H(+)</text>
        <dbReference type="Rhea" id="RHEA:61020"/>
        <dbReference type="Rhea" id="RHEA-COMP:10407"/>
        <dbReference type="Rhea" id="RHEA-COMP:11727"/>
        <dbReference type="ChEBI" id="CHEBI:15377"/>
        <dbReference type="ChEBI" id="CHEBI:15378"/>
        <dbReference type="ChEBI" id="CHEBI:17319"/>
        <dbReference type="ChEBI" id="CHEBI:57287"/>
        <dbReference type="ChEBI" id="CHEBI:57288"/>
        <dbReference type="ChEBI" id="CHEBI:57844"/>
        <dbReference type="ChEBI" id="CHEBI:59789"/>
        <dbReference type="ChEBI" id="CHEBI:65315"/>
        <dbReference type="ChEBI" id="CHEBI:74882"/>
        <dbReference type="EC" id="2.3.1.311"/>
    </reaction>
    <physiologicalReaction direction="left-to-right" evidence="14">
        <dbReference type="Rhea" id="RHEA:61021"/>
    </physiologicalReaction>
</comment>
<evidence type="ECO:0000256" key="5">
    <source>
        <dbReference type="ARBA" id="ARBA00022555"/>
    </source>
</evidence>
<evidence type="ECO:0000313" key="19">
    <source>
        <dbReference type="EMBL" id="OHT00108.1"/>
    </source>
</evidence>
<dbReference type="EC" id="2.3.1.-" evidence="15"/>
<evidence type="ECO:0000256" key="13">
    <source>
        <dbReference type="ARBA" id="ARBA00023315"/>
    </source>
</evidence>
<dbReference type="AlphaFoldDB" id="A0A1J4JRG4"/>
<evidence type="ECO:0000256" key="9">
    <source>
        <dbReference type="ARBA" id="ARBA00022723"/>
    </source>
</evidence>
<dbReference type="CDD" id="cd01335">
    <property type="entry name" value="Radical_SAM"/>
    <property type="match status" value="1"/>
</dbReference>
<keyword evidence="11 16" id="KW-0408">Iron</keyword>
<dbReference type="VEuPathDB" id="TrichDB:TRFO_08087"/>
<dbReference type="SFLD" id="SFLDF00344">
    <property type="entry name" value="ELP3-like"/>
    <property type="match status" value="1"/>
</dbReference>
<evidence type="ECO:0000256" key="4">
    <source>
        <dbReference type="ARBA" id="ARBA00022485"/>
    </source>
</evidence>
<dbReference type="InterPro" id="IPR000182">
    <property type="entry name" value="GNAT_dom"/>
</dbReference>
<comment type="caution">
    <text evidence="19">The sequence shown here is derived from an EMBL/GenBank/DDBJ whole genome shotgun (WGS) entry which is preliminary data.</text>
</comment>
<comment type="pathway">
    <text evidence="1">tRNA modification; 5-methoxycarbonylmethyl-2-thiouridine-tRNA biosynthesis.</text>
</comment>
<dbReference type="GO" id="GO:0000049">
    <property type="term" value="F:tRNA binding"/>
    <property type="evidence" value="ECO:0007669"/>
    <property type="project" value="UniProtKB-KW"/>
</dbReference>
<feature type="binding site" evidence="16">
    <location>
        <position position="103"/>
    </location>
    <ligand>
        <name>[4Fe-4S] cluster</name>
        <dbReference type="ChEBI" id="CHEBI:49883"/>
        <note>4Fe-4S-S-AdoMet</note>
    </ligand>
</feature>
<comment type="similarity">
    <text evidence="2 15">Belongs to the ELP3 family.</text>
</comment>
<dbReference type="GO" id="GO:0051539">
    <property type="term" value="F:4 iron, 4 sulfur cluster binding"/>
    <property type="evidence" value="ECO:0007669"/>
    <property type="project" value="UniProtKB-KW"/>
</dbReference>
<keyword evidence="4" id="KW-0004">4Fe-4S</keyword>
<evidence type="ECO:0000259" key="17">
    <source>
        <dbReference type="PROSITE" id="PS51186"/>
    </source>
</evidence>
<dbReference type="PROSITE" id="PS51186">
    <property type="entry name" value="GNAT"/>
    <property type="match status" value="1"/>
</dbReference>
<dbReference type="EMBL" id="MLAK01000971">
    <property type="protein sequence ID" value="OHT00108.1"/>
    <property type="molecule type" value="Genomic_DNA"/>
</dbReference>
<keyword evidence="5 15" id="KW-0820">tRNA-binding</keyword>
<keyword evidence="7 15" id="KW-0949">S-adenosyl-L-methionine</keyword>
<keyword evidence="8 15" id="KW-0819">tRNA processing</keyword>
<dbReference type="PIRSF" id="PIRSF005669">
    <property type="entry name" value="Hist_AcTrfase_ELP3"/>
    <property type="match status" value="1"/>
</dbReference>
<dbReference type="PROSITE" id="PS51918">
    <property type="entry name" value="RADICAL_SAM"/>
    <property type="match status" value="1"/>
</dbReference>
<dbReference type="RefSeq" id="XP_068353244.1">
    <property type="nucleotide sequence ID" value="XM_068494082.1"/>
</dbReference>
<gene>
    <name evidence="19" type="primary">elp3</name>
    <name evidence="19" type="ORF">TRFO_08087</name>
</gene>
<evidence type="ECO:0000256" key="8">
    <source>
        <dbReference type="ARBA" id="ARBA00022694"/>
    </source>
</evidence>
<evidence type="ECO:0000256" key="12">
    <source>
        <dbReference type="ARBA" id="ARBA00023014"/>
    </source>
</evidence>
<keyword evidence="12 15" id="KW-0411">Iron-sulfur</keyword>
<comment type="function">
    <text evidence="15">Catalytic tRNA acetyltransferase subunit of the elongator complex, which is required for multiple tRNA modifications, including mcm5U (5-methoxycarbonylmethyl uridine), mcm5s2U (5-methoxycarbonylmethyl-2-thiouridine), and ncm5U (5-carbamoylmethyl uridine). In the elongator complex, acts as a tRNA uridine(34) acetyltransferase by mediating formation of carboxymethyluridine in the wobble base at position 34 in tRNAs.</text>
</comment>
<keyword evidence="9 15" id="KW-0479">Metal-binding</keyword>
<evidence type="ECO:0000259" key="18">
    <source>
        <dbReference type="PROSITE" id="PS51918"/>
    </source>
</evidence>
<dbReference type="PANTHER" id="PTHR11135:SF0">
    <property type="entry name" value="ELONGATOR COMPLEX PROTEIN 3"/>
    <property type="match status" value="1"/>
</dbReference>
<protein>
    <recommendedName>
        <fullName evidence="3 15">Elongator complex protein 3</fullName>
        <ecNumber evidence="15">2.3.1.-</ecNumber>
    </recommendedName>
</protein>
<evidence type="ECO:0000256" key="14">
    <source>
        <dbReference type="ARBA" id="ARBA00047372"/>
    </source>
</evidence>
<dbReference type="SMART" id="SM00729">
    <property type="entry name" value="Elp3"/>
    <property type="match status" value="1"/>
</dbReference>
<evidence type="ECO:0000313" key="20">
    <source>
        <dbReference type="Proteomes" id="UP000179807"/>
    </source>
</evidence>
<feature type="binding site" evidence="16">
    <location>
        <position position="90"/>
    </location>
    <ligand>
        <name>[4Fe-4S] cluster</name>
        <dbReference type="ChEBI" id="CHEBI:49883"/>
        <note>4Fe-4S-S-AdoMet</note>
    </ligand>
</feature>
<evidence type="ECO:0000256" key="6">
    <source>
        <dbReference type="ARBA" id="ARBA00022679"/>
    </source>
</evidence>
<dbReference type="PANTHER" id="PTHR11135">
    <property type="entry name" value="HISTONE ACETYLTRANSFERASE-RELATED"/>
    <property type="match status" value="1"/>
</dbReference>
<dbReference type="SUPFAM" id="SSF102114">
    <property type="entry name" value="Radical SAM enzymes"/>
    <property type="match status" value="1"/>
</dbReference>
<dbReference type="OrthoDB" id="10265243at2759"/>
<dbReference type="NCBIfam" id="TIGR01211">
    <property type="entry name" value="ELP3"/>
    <property type="match status" value="1"/>
</dbReference>
<evidence type="ECO:0000256" key="1">
    <source>
        <dbReference type="ARBA" id="ARBA00005043"/>
    </source>
</evidence>
<dbReference type="GO" id="GO:0002926">
    <property type="term" value="P:tRNA wobble base 5-methoxycarbonylmethyl-2-thiouridinylation"/>
    <property type="evidence" value="ECO:0007669"/>
    <property type="project" value="TreeGrafter"/>
</dbReference>
<dbReference type="Pfam" id="PF23613">
    <property type="entry name" value="ELP3_N"/>
    <property type="match status" value="1"/>
</dbReference>
<dbReference type="InterPro" id="IPR016181">
    <property type="entry name" value="Acyl_CoA_acyltransferase"/>
</dbReference>
<dbReference type="InterPro" id="IPR006638">
    <property type="entry name" value="Elp3/MiaA/NifB-like_rSAM"/>
</dbReference>
<accession>A0A1J4JRG4</accession>
<dbReference type="GO" id="GO:0106261">
    <property type="term" value="F:tRNA uridine(34) acetyltransferase activity"/>
    <property type="evidence" value="ECO:0007669"/>
    <property type="project" value="UniProtKB-EC"/>
</dbReference>
<evidence type="ECO:0000256" key="16">
    <source>
        <dbReference type="PIRSR" id="PIRSR005669-1"/>
    </source>
</evidence>
<evidence type="ECO:0000256" key="7">
    <source>
        <dbReference type="ARBA" id="ARBA00022691"/>
    </source>
</evidence>
<dbReference type="Pfam" id="PF16199">
    <property type="entry name" value="Radical_SAM_C"/>
    <property type="match status" value="1"/>
</dbReference>
<dbReference type="Gene3D" id="3.40.630.30">
    <property type="match status" value="1"/>
</dbReference>
<dbReference type="SFLD" id="SFLDS00029">
    <property type="entry name" value="Radical_SAM"/>
    <property type="match status" value="1"/>
</dbReference>
<dbReference type="InterPro" id="IPR056591">
    <property type="entry name" value="ELP3-like_N"/>
</dbReference>
<dbReference type="GO" id="GO:0033588">
    <property type="term" value="C:elongator holoenzyme complex"/>
    <property type="evidence" value="ECO:0007669"/>
    <property type="project" value="TreeGrafter"/>
</dbReference>
<evidence type="ECO:0000256" key="15">
    <source>
        <dbReference type="PIRNR" id="PIRNR005669"/>
    </source>
</evidence>
<feature type="domain" description="N-acetyltransferase" evidence="17">
    <location>
        <begin position="387"/>
        <end position="536"/>
    </location>
</feature>
<dbReference type="InterPro" id="IPR039661">
    <property type="entry name" value="ELP3"/>
</dbReference>
<dbReference type="GO" id="GO:0046872">
    <property type="term" value="F:metal ion binding"/>
    <property type="evidence" value="ECO:0007669"/>
    <property type="project" value="UniProtKB-KW"/>
</dbReference>
<evidence type="ECO:0000256" key="11">
    <source>
        <dbReference type="ARBA" id="ARBA00023004"/>
    </source>
</evidence>
<dbReference type="SUPFAM" id="SSF55729">
    <property type="entry name" value="Acyl-CoA N-acyltransferases (Nat)"/>
    <property type="match status" value="1"/>
</dbReference>
<comment type="cofactor">
    <cofactor evidence="15 16">
        <name>[4Fe-4S] cluster</name>
        <dbReference type="ChEBI" id="CHEBI:49883"/>
    </cofactor>
    <text evidence="15 16">Binds 1 [4Fe-4S] cluster. The cluster is coordinated with 3 cysteines and an exchangeable S-adenosyl-L-methionine.</text>
</comment>
<dbReference type="InterPro" id="IPR032432">
    <property type="entry name" value="Radical_SAM_C"/>
</dbReference>
<keyword evidence="20" id="KW-1185">Reference proteome</keyword>
<evidence type="ECO:0000256" key="10">
    <source>
        <dbReference type="ARBA" id="ARBA00022884"/>
    </source>
</evidence>
<dbReference type="InterPro" id="IPR058240">
    <property type="entry name" value="rSAM_sf"/>
</dbReference>
<dbReference type="GeneID" id="94828786"/>